<dbReference type="GO" id="GO:0004364">
    <property type="term" value="F:glutathione transferase activity"/>
    <property type="evidence" value="ECO:0007669"/>
    <property type="project" value="InterPro"/>
</dbReference>
<keyword evidence="5" id="KW-1185">Reference proteome</keyword>
<dbReference type="Pfam" id="PF13410">
    <property type="entry name" value="GST_C_2"/>
    <property type="match status" value="1"/>
</dbReference>
<proteinExistence type="predicted"/>
<evidence type="ECO:0000256" key="1">
    <source>
        <dbReference type="PIRSR" id="PIRSR015753-1"/>
    </source>
</evidence>
<dbReference type="CDD" id="cd03190">
    <property type="entry name" value="GST_C_Omega_like"/>
    <property type="match status" value="1"/>
</dbReference>
<dbReference type="Gene3D" id="3.40.30.10">
    <property type="entry name" value="Glutaredoxin"/>
    <property type="match status" value="1"/>
</dbReference>
<dbReference type="PANTHER" id="PTHR32419:SF6">
    <property type="entry name" value="GLUTATHIONE S-TRANSFERASE OMEGA-LIKE 1-RELATED"/>
    <property type="match status" value="1"/>
</dbReference>
<dbReference type="eggNOG" id="KOG2903">
    <property type="taxonomic scope" value="Eukaryota"/>
</dbReference>
<dbReference type="KEGG" id="ndi:NDAI_0B06370"/>
<dbReference type="OrthoDB" id="2309723at2759"/>
<feature type="site" description="Lowers pKa of active site Cys" evidence="3">
    <location>
        <position position="329"/>
    </location>
</feature>
<dbReference type="PANTHER" id="PTHR32419">
    <property type="entry name" value="GLUTATHIONYL-HYDROQUINONE REDUCTASE"/>
    <property type="match status" value="1"/>
</dbReference>
<dbReference type="InterPro" id="IPR036282">
    <property type="entry name" value="Glutathione-S-Trfase_C_sf"/>
</dbReference>
<evidence type="ECO:0000256" key="2">
    <source>
        <dbReference type="PIRSR" id="PIRSR015753-2"/>
    </source>
</evidence>
<organism evidence="4 5">
    <name type="scientific">Naumovozyma dairenensis (strain ATCC 10597 / BCRC 20456 / CBS 421 / NBRC 0211 / NRRL Y-12639)</name>
    <name type="common">Saccharomyces dairenensis</name>
    <dbReference type="NCBI Taxonomy" id="1071378"/>
    <lineage>
        <taxon>Eukaryota</taxon>
        <taxon>Fungi</taxon>
        <taxon>Dikarya</taxon>
        <taxon>Ascomycota</taxon>
        <taxon>Saccharomycotina</taxon>
        <taxon>Saccharomycetes</taxon>
        <taxon>Saccharomycetales</taxon>
        <taxon>Saccharomycetaceae</taxon>
        <taxon>Naumovozyma</taxon>
    </lineage>
</organism>
<evidence type="ECO:0000256" key="3">
    <source>
        <dbReference type="PIRSR" id="PIRSR015753-3"/>
    </source>
</evidence>
<evidence type="ECO:0000313" key="4">
    <source>
        <dbReference type="EMBL" id="CCD23668.1"/>
    </source>
</evidence>
<dbReference type="PIRSF" id="PIRSF015753">
    <property type="entry name" value="GST"/>
    <property type="match status" value="1"/>
</dbReference>
<feature type="active site" description="Nucleophile" evidence="1">
    <location>
        <position position="35"/>
    </location>
</feature>
<dbReference type="OMA" id="HGWTAAW"/>
<dbReference type="AlphaFoldDB" id="G0W7A7"/>
<dbReference type="InterPro" id="IPR036249">
    <property type="entry name" value="Thioredoxin-like_sf"/>
</dbReference>
<dbReference type="GO" id="GO:0005737">
    <property type="term" value="C:cytoplasm"/>
    <property type="evidence" value="ECO:0007669"/>
    <property type="project" value="TreeGrafter"/>
</dbReference>
<dbReference type="HOGENOM" id="CLU_037263_0_1_1"/>
<feature type="active site" description="Proton donor/acceptor" evidence="1">
    <location>
        <position position="207"/>
    </location>
</feature>
<sequence>MSTTETTFFEETISKTHPIYKPEKGRYWLYLSAGCPYAQRIWITRALKNLTDVIGVSVVHWKLDEKTGWKLLNAGETKLGENAFKIDGGILSSQDDTSSPLGDLDESSSRLFKDGTFDPHYGITQIKELYDMTDKQYKGEFLWPILWDLKTKTIVNNNWDQIPAILNSAFNDFDETKGTVDILPEHLSSDIKKYNEWLFPHINDAVYNVGLAEKQSVYETNLLNFFEDMDKIENKLREVHDTLAKEYGASNGEEILKRFFLFGNQITESDIRLFVTMIRYDSIYAVHFKLNYRLVRSDYYYIHLWMRNLYWNYPAFGQTTNFNHIKLLYTHAMRNINPNGIVPLGPEYDILKL</sequence>
<dbReference type="RefSeq" id="XP_003668911.1">
    <property type="nucleotide sequence ID" value="XM_003668863.1"/>
</dbReference>
<dbReference type="Gene3D" id="1.20.1050.10">
    <property type="match status" value="1"/>
</dbReference>
<dbReference type="SUPFAM" id="SSF47616">
    <property type="entry name" value="GST C-terminal domain-like"/>
    <property type="match status" value="1"/>
</dbReference>
<accession>G0W7A7</accession>
<evidence type="ECO:0000313" key="5">
    <source>
        <dbReference type="Proteomes" id="UP000000689"/>
    </source>
</evidence>
<gene>
    <name evidence="4" type="primary">NDAI0B06370</name>
    <name evidence="4" type="ordered locus">NDAI_0B06370</name>
</gene>
<protein>
    <submittedName>
        <fullName evidence="4">Uncharacterized protein</fullName>
    </submittedName>
</protein>
<dbReference type="Proteomes" id="UP000000689">
    <property type="component" value="Chromosome 2"/>
</dbReference>
<dbReference type="SUPFAM" id="SSF52833">
    <property type="entry name" value="Thioredoxin-like"/>
    <property type="match status" value="1"/>
</dbReference>
<feature type="binding site" evidence="2">
    <location>
        <position position="69"/>
    </location>
    <ligand>
        <name>glutathione</name>
        <dbReference type="ChEBI" id="CHEBI:57925"/>
    </ligand>
</feature>
<dbReference type="InterPro" id="IPR016639">
    <property type="entry name" value="GST_Omega/GSH"/>
</dbReference>
<name>G0W7A7_NAUDC</name>
<reference evidence="4 5" key="1">
    <citation type="journal article" date="2011" name="Proc. Natl. Acad. Sci. U.S.A.">
        <title>Evolutionary erosion of yeast sex chromosomes by mating-type switching accidents.</title>
        <authorList>
            <person name="Gordon J.L."/>
            <person name="Armisen D."/>
            <person name="Proux-Wera E."/>
            <person name="Oheigeartaigh S.S."/>
            <person name="Byrne K.P."/>
            <person name="Wolfe K.H."/>
        </authorList>
    </citation>
    <scope>NUCLEOTIDE SEQUENCE [LARGE SCALE GENOMIC DNA]</scope>
    <source>
        <strain evidence="5">ATCC 10597 / BCRC 20456 / CBS 421 / NBRC 0211 / NRRL Y-12639</strain>
    </source>
</reference>
<dbReference type="EMBL" id="HE580268">
    <property type="protein sequence ID" value="CCD23668.1"/>
    <property type="molecule type" value="Genomic_DNA"/>
</dbReference>
<dbReference type="GeneID" id="11497637"/>
<dbReference type="InterPro" id="IPR047047">
    <property type="entry name" value="GST_Omega-like_C"/>
</dbReference>
<feature type="site" description="Lowers pKa of active site Cys" evidence="3">
    <location>
        <position position="284"/>
    </location>
</feature>